<keyword evidence="2" id="KW-0862">Zinc</keyword>
<dbReference type="InterPro" id="IPR001138">
    <property type="entry name" value="Zn2Cys6_DnaBD"/>
</dbReference>
<dbReference type="PANTHER" id="PTHR47660:SF3">
    <property type="entry name" value="FINGER DOMAIN PROTEIN, PUTATIVE (AFU_ORTHOLOGUE AFUA_4G03310)-RELATED"/>
    <property type="match status" value="1"/>
</dbReference>
<proteinExistence type="predicted"/>
<organism evidence="8">
    <name type="scientific">Bionectria ochroleuca</name>
    <name type="common">Gliocladium roseum</name>
    <dbReference type="NCBI Taxonomy" id="29856"/>
    <lineage>
        <taxon>Eukaryota</taxon>
        <taxon>Fungi</taxon>
        <taxon>Dikarya</taxon>
        <taxon>Ascomycota</taxon>
        <taxon>Pezizomycotina</taxon>
        <taxon>Sordariomycetes</taxon>
        <taxon>Hypocreomycetidae</taxon>
        <taxon>Hypocreales</taxon>
        <taxon>Bionectriaceae</taxon>
        <taxon>Clonostachys</taxon>
    </lineage>
</organism>
<gene>
    <name evidence="8" type="ORF">BN869_000002358_1</name>
</gene>
<keyword evidence="3" id="KW-0805">Transcription regulation</keyword>
<dbReference type="GO" id="GO:0000981">
    <property type="term" value="F:DNA-binding transcription factor activity, RNA polymerase II-specific"/>
    <property type="evidence" value="ECO:0007669"/>
    <property type="project" value="InterPro"/>
</dbReference>
<protein>
    <recommendedName>
        <fullName evidence="7">Zn(2)-C6 fungal-type domain-containing protein</fullName>
    </recommendedName>
</protein>
<evidence type="ECO:0000256" key="5">
    <source>
        <dbReference type="ARBA" id="ARBA00023242"/>
    </source>
</evidence>
<dbReference type="Gene3D" id="4.10.240.10">
    <property type="entry name" value="Zn(2)-C6 fungal-type DNA-binding domain"/>
    <property type="match status" value="1"/>
</dbReference>
<evidence type="ECO:0000313" key="8">
    <source>
        <dbReference type="EMBL" id="CEO46303.1"/>
    </source>
</evidence>
<dbReference type="CDD" id="cd00067">
    <property type="entry name" value="GAL4"/>
    <property type="match status" value="1"/>
</dbReference>
<sequence length="494" mass="55313">CRNQKARCSQGKPCFHCQERNWDCKYDNVVISHRRRLRTLRPIGSGEHEIPSDETTVQSQPPALQPLRLIPQHEPGATSLPSGDQGCSLAHPAPDIQPCPSAMLDPMELSISDMLLVDPSDLANFEQPLLGDCPIYSSDSSGLDIPSFSCPFEPGSTLRPEEPQTQQPTPPTVDSSLLPLWEGSRQRRALLSPRKNYKIKPFSKLRTSGVDNRITTELLLGQLLSYPSMMVGGGRLPPFIFPPCGTGGLAASNKCSSNGLHKCLPESLAICSSLVQSFESRTQGSVEFIWRSILSELERFSHNCQSYSREELLEALQASIVYLLLQASDTDSVKYHDVNLLIETPGEMAKRLHDMCEYESNIPIGHSLNRTEWNFRESVRRTICLLYGIELLIDVNLSHTDRASCGGYSLVPLPCSRDLWQPLSNEEWGYRFESQEKTNKTNRLLKLSDLQLSRRAMEPRGSERSTADPTPEVTKWSRTLDEFGVLIWMAALLD</sequence>
<evidence type="ECO:0000256" key="2">
    <source>
        <dbReference type="ARBA" id="ARBA00022833"/>
    </source>
</evidence>
<evidence type="ECO:0000256" key="6">
    <source>
        <dbReference type="SAM" id="MobiDB-lite"/>
    </source>
</evidence>
<feature type="region of interest" description="Disordered" evidence="6">
    <location>
        <begin position="153"/>
        <end position="177"/>
    </location>
</feature>
<dbReference type="GO" id="GO:0008270">
    <property type="term" value="F:zinc ion binding"/>
    <property type="evidence" value="ECO:0007669"/>
    <property type="project" value="InterPro"/>
</dbReference>
<reference evidence="8" key="1">
    <citation type="submission" date="2015-01" db="EMBL/GenBank/DDBJ databases">
        <authorList>
            <person name="Durling Mikael"/>
        </authorList>
    </citation>
    <scope>NUCLEOTIDE SEQUENCE</scope>
</reference>
<keyword evidence="1" id="KW-0479">Metal-binding</keyword>
<accession>A0A0B7JMX2</accession>
<evidence type="ECO:0000256" key="3">
    <source>
        <dbReference type="ARBA" id="ARBA00023015"/>
    </source>
</evidence>
<dbReference type="Pfam" id="PF00172">
    <property type="entry name" value="Zn_clus"/>
    <property type="match status" value="1"/>
</dbReference>
<dbReference type="InterPro" id="IPR036864">
    <property type="entry name" value="Zn2-C6_fun-type_DNA-bd_sf"/>
</dbReference>
<dbReference type="PROSITE" id="PS50048">
    <property type="entry name" value="ZN2_CY6_FUNGAL_2"/>
    <property type="match status" value="1"/>
</dbReference>
<feature type="domain" description="Zn(2)-C6 fungal-type" evidence="7">
    <location>
        <begin position="1"/>
        <end position="26"/>
    </location>
</feature>
<dbReference type="EMBL" id="CDPU01000004">
    <property type="protein sequence ID" value="CEO46303.1"/>
    <property type="molecule type" value="Genomic_DNA"/>
</dbReference>
<dbReference type="AlphaFoldDB" id="A0A0B7JMX2"/>
<keyword evidence="4" id="KW-0804">Transcription</keyword>
<feature type="non-terminal residue" evidence="8">
    <location>
        <position position="1"/>
    </location>
</feature>
<dbReference type="PANTHER" id="PTHR47660">
    <property type="entry name" value="TRANSCRIPTION FACTOR WITH C2H2 AND ZN(2)-CYS(6) DNA BINDING DOMAIN (EUROFUNG)-RELATED-RELATED"/>
    <property type="match status" value="1"/>
</dbReference>
<evidence type="ECO:0000259" key="7">
    <source>
        <dbReference type="PROSITE" id="PS50048"/>
    </source>
</evidence>
<keyword evidence="5" id="KW-0539">Nucleus</keyword>
<evidence type="ECO:0000256" key="4">
    <source>
        <dbReference type="ARBA" id="ARBA00023163"/>
    </source>
</evidence>
<name>A0A0B7JMX2_BIOOC</name>
<evidence type="ECO:0000256" key="1">
    <source>
        <dbReference type="ARBA" id="ARBA00022723"/>
    </source>
</evidence>